<proteinExistence type="predicted"/>
<organism evidence="3">
    <name type="scientific">uncultured Caudovirales phage</name>
    <dbReference type="NCBI Taxonomy" id="2100421"/>
    <lineage>
        <taxon>Viruses</taxon>
        <taxon>Duplodnaviria</taxon>
        <taxon>Heunggongvirae</taxon>
        <taxon>Uroviricota</taxon>
        <taxon>Caudoviricetes</taxon>
        <taxon>Peduoviridae</taxon>
        <taxon>Maltschvirus</taxon>
        <taxon>Maltschvirus maltsch</taxon>
    </lineage>
</organism>
<keyword evidence="1" id="KW-0812">Transmembrane</keyword>
<sequence length="68" mass="7705">MTLDNSTQKVSLSWKDWIGFGGIAVSILSAVLGVFLHHDRLLVQLVTQQETTINRLDKIEARLDRNNQ</sequence>
<evidence type="ECO:0000313" key="2">
    <source>
        <dbReference type="EMBL" id="CAB4173229.1"/>
    </source>
</evidence>
<evidence type="ECO:0000313" key="3">
    <source>
        <dbReference type="EMBL" id="CAB4203358.1"/>
    </source>
</evidence>
<reference evidence="3" key="1">
    <citation type="submission" date="2020-05" db="EMBL/GenBank/DDBJ databases">
        <authorList>
            <person name="Chiriac C."/>
            <person name="Salcher M."/>
            <person name="Ghai R."/>
            <person name="Kavagutti S V."/>
        </authorList>
    </citation>
    <scope>NUCLEOTIDE SEQUENCE</scope>
</reference>
<keyword evidence="1" id="KW-1133">Transmembrane helix</keyword>
<feature type="transmembrane region" description="Helical" evidence="1">
    <location>
        <begin position="17"/>
        <end position="36"/>
    </location>
</feature>
<gene>
    <name evidence="3" type="ORF">UFOVP1379_41</name>
    <name evidence="2" type="ORF">UFOVP942_40</name>
</gene>
<protein>
    <submittedName>
        <fullName evidence="3">Uncharacterized protein</fullName>
    </submittedName>
</protein>
<evidence type="ECO:0000256" key="1">
    <source>
        <dbReference type="SAM" id="Phobius"/>
    </source>
</evidence>
<dbReference type="EMBL" id="LR796888">
    <property type="protein sequence ID" value="CAB4173229.1"/>
    <property type="molecule type" value="Genomic_DNA"/>
</dbReference>
<keyword evidence="1" id="KW-0472">Membrane</keyword>
<name>A0A6J5S4D2_9CAUD</name>
<dbReference type="EMBL" id="LR797329">
    <property type="protein sequence ID" value="CAB4203358.1"/>
    <property type="molecule type" value="Genomic_DNA"/>
</dbReference>
<accession>A0A6J5S4D2</accession>